<dbReference type="EMBL" id="MRCY01000012">
    <property type="protein sequence ID" value="RKL18721.1"/>
    <property type="molecule type" value="Genomic_DNA"/>
</dbReference>
<dbReference type="VEuPathDB" id="FungiDB:FOZG_08625"/>
<feature type="compositionally biased region" description="Low complexity" evidence="1">
    <location>
        <begin position="95"/>
        <end position="110"/>
    </location>
</feature>
<dbReference type="Proteomes" id="UP000285860">
    <property type="component" value="Unassembled WGS sequence"/>
</dbReference>
<evidence type="ECO:0000313" key="3">
    <source>
        <dbReference type="Proteomes" id="UP000285860"/>
    </source>
</evidence>
<dbReference type="VEuPathDB" id="FungiDB:HZS61_015512"/>
<feature type="region of interest" description="Disordered" evidence="1">
    <location>
        <begin position="37"/>
        <end position="110"/>
    </location>
</feature>
<organism evidence="2 3">
    <name type="scientific">Fusarium oxysporum</name>
    <name type="common">Fusarium vascular wilt</name>
    <dbReference type="NCBI Taxonomy" id="5507"/>
    <lineage>
        <taxon>Eukaryota</taxon>
        <taxon>Fungi</taxon>
        <taxon>Dikarya</taxon>
        <taxon>Ascomycota</taxon>
        <taxon>Pezizomycotina</taxon>
        <taxon>Sordariomycetes</taxon>
        <taxon>Hypocreomycetidae</taxon>
        <taxon>Hypocreales</taxon>
        <taxon>Nectriaceae</taxon>
        <taxon>Fusarium</taxon>
        <taxon>Fusarium oxysporum species complex</taxon>
    </lineage>
</organism>
<dbReference type="VEuPathDB" id="FungiDB:FOIG_12965"/>
<evidence type="ECO:0000313" key="2">
    <source>
        <dbReference type="EMBL" id="RKL18721.1"/>
    </source>
</evidence>
<reference evidence="2 3" key="1">
    <citation type="journal article" date="2018" name="Sci. Rep.">
        <title>Characterisation of pathogen-specific regions and novel effector candidates in Fusarium oxysporum f. sp. cepae.</title>
        <authorList>
            <person name="Armitage A.D."/>
            <person name="Taylor A."/>
            <person name="Sobczyk M.K."/>
            <person name="Baxter L."/>
            <person name="Greenfield B.P."/>
            <person name="Bates H.J."/>
            <person name="Wilson F."/>
            <person name="Jackson A.C."/>
            <person name="Ott S."/>
            <person name="Harrison R.J."/>
            <person name="Clarkson J.P."/>
        </authorList>
    </citation>
    <scope>NUCLEOTIDE SEQUENCE [LARGE SCALE GENOMIC DNA]</scope>
    <source>
        <strain evidence="2 3">Fo_A28</strain>
    </source>
</reference>
<accession>A0A420RNV3</accession>
<dbReference type="AlphaFoldDB" id="A0A420RNV3"/>
<feature type="compositionally biased region" description="Low complexity" evidence="1">
    <location>
        <begin position="58"/>
        <end position="68"/>
    </location>
</feature>
<comment type="caution">
    <text evidence="2">The sequence shown here is derived from an EMBL/GenBank/DDBJ whole genome shotgun (WGS) entry which is preliminary data.</text>
</comment>
<dbReference type="VEuPathDB" id="FungiDB:FOXG_03417"/>
<dbReference type="VEuPathDB" id="FungiDB:FOC1_g10006846"/>
<dbReference type="VEuPathDB" id="FungiDB:FOMG_12840"/>
<sequence>MASVLTRTLLETNQEIPDFLQQYVPEGEARNNLKFEADSDFDPNDYAGAGDAWGGDAGNDAGNAATGDAWGGGGDGGNTGGGNAWGADNGGKTGAGDAWGADTAAPVAAW</sequence>
<protein>
    <submittedName>
        <fullName evidence="2">Uncharacterized protein</fullName>
    </submittedName>
</protein>
<evidence type="ECO:0000256" key="1">
    <source>
        <dbReference type="SAM" id="MobiDB-lite"/>
    </source>
</evidence>
<proteinExistence type="predicted"/>
<feature type="compositionally biased region" description="Gly residues" evidence="1">
    <location>
        <begin position="69"/>
        <end position="94"/>
    </location>
</feature>
<gene>
    <name evidence="2" type="ORF">BFJ68_g3745</name>
</gene>
<name>A0A420RNV3_FUSOX</name>